<name>A0ABW3U6L2_9GAMM</name>
<dbReference type="Proteomes" id="UP001597264">
    <property type="component" value="Unassembled WGS sequence"/>
</dbReference>
<dbReference type="Gene3D" id="3.40.30.10">
    <property type="entry name" value="Glutaredoxin"/>
    <property type="match status" value="1"/>
</dbReference>
<keyword evidence="4 6" id="KW-1133">Transmembrane helix</keyword>
<comment type="subcellular location">
    <subcellularLocation>
        <location evidence="1">Membrane</location>
        <topology evidence="1">Multi-pass membrane protein</topology>
    </subcellularLocation>
</comment>
<dbReference type="InterPro" id="IPR036249">
    <property type="entry name" value="Thioredoxin-like_sf"/>
</dbReference>
<dbReference type="RefSeq" id="WP_230436108.1">
    <property type="nucleotide sequence ID" value="NZ_CP087715.1"/>
</dbReference>
<organism evidence="9 10">
    <name type="scientific">Microbulbifer celer</name>
    <dbReference type="NCBI Taxonomy" id="435905"/>
    <lineage>
        <taxon>Bacteria</taxon>
        <taxon>Pseudomonadati</taxon>
        <taxon>Pseudomonadota</taxon>
        <taxon>Gammaproteobacteria</taxon>
        <taxon>Cellvibrionales</taxon>
        <taxon>Microbulbiferaceae</taxon>
        <taxon>Microbulbifer</taxon>
    </lineage>
</organism>
<dbReference type="CDD" id="cd02953">
    <property type="entry name" value="DsbDgamma"/>
    <property type="match status" value="1"/>
</dbReference>
<evidence type="ECO:0000256" key="2">
    <source>
        <dbReference type="ARBA" id="ARBA00022692"/>
    </source>
</evidence>
<dbReference type="PANTHER" id="PTHR32234:SF3">
    <property type="entry name" value="SUPPRESSION OF COPPER SENSITIVITY PROTEIN"/>
    <property type="match status" value="1"/>
</dbReference>
<keyword evidence="5 6" id="KW-0472">Membrane</keyword>
<accession>A0ABW3U6L2</accession>
<evidence type="ECO:0000256" key="5">
    <source>
        <dbReference type="ARBA" id="ARBA00023136"/>
    </source>
</evidence>
<evidence type="ECO:0000256" key="3">
    <source>
        <dbReference type="ARBA" id="ARBA00022748"/>
    </source>
</evidence>
<evidence type="ECO:0000256" key="1">
    <source>
        <dbReference type="ARBA" id="ARBA00004141"/>
    </source>
</evidence>
<feature type="transmembrane region" description="Helical" evidence="6">
    <location>
        <begin position="358"/>
        <end position="381"/>
    </location>
</feature>
<dbReference type="Pfam" id="PF11412">
    <property type="entry name" value="DsbD_N"/>
    <property type="match status" value="1"/>
</dbReference>
<feature type="transmembrane region" description="Helical" evidence="6">
    <location>
        <begin position="20"/>
        <end position="41"/>
    </location>
</feature>
<dbReference type="EMBL" id="JBHTLR010000005">
    <property type="protein sequence ID" value="MFD1216021.1"/>
    <property type="molecule type" value="Genomic_DNA"/>
</dbReference>
<dbReference type="InterPro" id="IPR035671">
    <property type="entry name" value="DsbD_gamma"/>
</dbReference>
<feature type="transmembrane region" description="Helical" evidence="6">
    <location>
        <begin position="317"/>
        <end position="338"/>
    </location>
</feature>
<dbReference type="InterPro" id="IPR003834">
    <property type="entry name" value="Cyt_c_assmbl_TM_dom"/>
</dbReference>
<dbReference type="Gene3D" id="2.60.40.1250">
    <property type="entry name" value="Thiol:disulfide interchange protein DsbD, N-terminal domain"/>
    <property type="match status" value="1"/>
</dbReference>
<evidence type="ECO:0000259" key="8">
    <source>
        <dbReference type="Pfam" id="PF11412"/>
    </source>
</evidence>
<feature type="transmembrane region" description="Helical" evidence="6">
    <location>
        <begin position="436"/>
        <end position="453"/>
    </location>
</feature>
<keyword evidence="2 6" id="KW-0812">Transmembrane</keyword>
<dbReference type="Pfam" id="PF13899">
    <property type="entry name" value="Thioredoxin_7"/>
    <property type="match status" value="1"/>
</dbReference>
<evidence type="ECO:0000256" key="6">
    <source>
        <dbReference type="SAM" id="Phobius"/>
    </source>
</evidence>
<protein>
    <submittedName>
        <fullName evidence="9">Protein-disulfide reductase DsbD family protein</fullName>
    </submittedName>
</protein>
<feature type="transmembrane region" description="Helical" evidence="6">
    <location>
        <begin position="393"/>
        <end position="416"/>
    </location>
</feature>
<dbReference type="InterPro" id="IPR036929">
    <property type="entry name" value="DsbDN_sf"/>
</dbReference>
<feature type="domain" description="Thiol:disulfide interchange protein DsbD N-terminal" evidence="8">
    <location>
        <begin position="77"/>
        <end position="198"/>
    </location>
</feature>
<feature type="transmembrane region" description="Helical" evidence="6">
    <location>
        <begin position="282"/>
        <end position="305"/>
    </location>
</feature>
<evidence type="ECO:0000313" key="9">
    <source>
        <dbReference type="EMBL" id="MFD1216021.1"/>
    </source>
</evidence>
<feature type="transmembrane region" description="Helical" evidence="6">
    <location>
        <begin position="460"/>
        <end position="478"/>
    </location>
</feature>
<keyword evidence="10" id="KW-1185">Reference proteome</keyword>
<dbReference type="Pfam" id="PF02683">
    <property type="entry name" value="DsbD_TM"/>
    <property type="match status" value="1"/>
</dbReference>
<feature type="transmembrane region" description="Helical" evidence="6">
    <location>
        <begin position="238"/>
        <end position="262"/>
    </location>
</feature>
<dbReference type="InterPro" id="IPR028250">
    <property type="entry name" value="DsbDN"/>
</dbReference>
<gene>
    <name evidence="9" type="ORF">ACFQ2X_05365</name>
</gene>
<feature type="domain" description="Cytochrome C biogenesis protein transmembrane" evidence="7">
    <location>
        <begin position="239"/>
        <end position="449"/>
    </location>
</feature>
<reference evidence="10" key="1">
    <citation type="journal article" date="2019" name="Int. J. Syst. Evol. Microbiol.">
        <title>The Global Catalogue of Microorganisms (GCM) 10K type strain sequencing project: providing services to taxonomists for standard genome sequencing and annotation.</title>
        <authorList>
            <consortium name="The Broad Institute Genomics Platform"/>
            <consortium name="The Broad Institute Genome Sequencing Center for Infectious Disease"/>
            <person name="Wu L."/>
            <person name="Ma J."/>
        </authorList>
    </citation>
    <scope>NUCLEOTIDE SEQUENCE [LARGE SCALE GENOMIC DNA]</scope>
    <source>
        <strain evidence="10">CCUG 54356</strain>
    </source>
</reference>
<evidence type="ECO:0000259" key="7">
    <source>
        <dbReference type="Pfam" id="PF02683"/>
    </source>
</evidence>
<dbReference type="SUPFAM" id="SSF74863">
    <property type="entry name" value="Thiol:disulfide interchange protein DsbD, N-terminal domain (DsbD-alpha)"/>
    <property type="match status" value="1"/>
</dbReference>
<dbReference type="SUPFAM" id="SSF52833">
    <property type="entry name" value="Thioredoxin-like"/>
    <property type="match status" value="1"/>
</dbReference>
<proteinExistence type="predicted"/>
<evidence type="ECO:0000313" key="10">
    <source>
        <dbReference type="Proteomes" id="UP001597264"/>
    </source>
</evidence>
<keyword evidence="3" id="KW-0201">Cytochrome c-type biogenesis</keyword>
<evidence type="ECO:0000256" key="4">
    <source>
        <dbReference type="ARBA" id="ARBA00022989"/>
    </source>
</evidence>
<comment type="caution">
    <text evidence="9">The sequence shown here is derived from an EMBL/GenBank/DDBJ whole genome shotgun (WGS) entry which is preliminary data.</text>
</comment>
<sequence>MTVTIPGQKMQTSHPTRLHTAAFVLGVILAVLGGTLLSTLAQAETSGFATNSTAAANPLANAQQNSNPLAGAPTSRDDFLPVDQAYQLDVLFDTDNVSAVFQIAPEYYLYRDKLALYLRQGGEKTELPLTLASGETIWDDYFEKETEVYRWQLEVPIALPDIPSSATGAEPLQLEVHYQGCADAGLCYPPQTRYFELDPQQQTAVAIDAPSTGSSGGSTAGTDFKPLAATPSATGGGLLLAVALAFAGGILLNLMPCVFPVLSIKALAITHNGDHRRHLHGWMYTAGVVATFVGIAALMLGLRAAGEAVGWGFQLQSPAVVAVLIYLFFAMGLSLSGVTEFGTRLMGLGAGNTAGTGLGGSFATGALATVVASPCTAPFMGSALGFAITQSPLIALAVFAALGAGMAAPFLLLTYVPRLAERLPRPGPWMETLKQLLAFPMYLTAVWLLWVLGRQTGSDGVALVLAGAVAVAFALWVWPRPQDNGKKWRWGKSTVAVAAAAIALLLLPQLSTRTDSPDQGQKSGYWQTYSPDALNAARAKGQPVLINMTAAWCITCLANEKAVLSSDTVTAAVKSLGITAFKGDWTNQDPQISELLTRYGRTSVPLYLLYPAGGGEPQILPQILTRDGLLKAMREAVRSGTLEASGDQN</sequence>
<dbReference type="PANTHER" id="PTHR32234">
    <property type="entry name" value="THIOL:DISULFIDE INTERCHANGE PROTEIN DSBD"/>
    <property type="match status" value="1"/>
</dbReference>